<feature type="transmembrane region" description="Helical" evidence="1">
    <location>
        <begin position="133"/>
        <end position="153"/>
    </location>
</feature>
<keyword evidence="1" id="KW-0812">Transmembrane</keyword>
<keyword evidence="1" id="KW-0472">Membrane</keyword>
<name>A0A8J8TDG5_9ARCH</name>
<feature type="transmembrane region" description="Helical" evidence="1">
    <location>
        <begin position="58"/>
        <end position="77"/>
    </location>
</feature>
<accession>A0A8J8TDG5</accession>
<dbReference type="Proteomes" id="UP000752814">
    <property type="component" value="Unassembled WGS sequence"/>
</dbReference>
<dbReference type="EMBL" id="LVVT01000014">
    <property type="protein sequence ID" value="TQS82979.1"/>
    <property type="molecule type" value="Genomic_DNA"/>
</dbReference>
<dbReference type="Pfam" id="PF04307">
    <property type="entry name" value="YdjM"/>
    <property type="match status" value="1"/>
</dbReference>
<dbReference type="RefSeq" id="WP_400194734.1">
    <property type="nucleotide sequence ID" value="NZ_CAYAYE010000014.1"/>
</dbReference>
<keyword evidence="1" id="KW-1133">Transmembrane helix</keyword>
<evidence type="ECO:0000313" key="3">
    <source>
        <dbReference type="Proteomes" id="UP000752814"/>
    </source>
</evidence>
<proteinExistence type="predicted"/>
<gene>
    <name evidence="2" type="ORF">A3207_03300</name>
</gene>
<evidence type="ECO:0000313" key="2">
    <source>
        <dbReference type="EMBL" id="TQS82979.1"/>
    </source>
</evidence>
<organism evidence="2 3">
    <name type="scientific">Candidatus Methanomassiliicoccus intestinalis</name>
    <dbReference type="NCBI Taxonomy" id="1406512"/>
    <lineage>
        <taxon>Archaea</taxon>
        <taxon>Methanobacteriati</taxon>
        <taxon>Thermoplasmatota</taxon>
        <taxon>Thermoplasmata</taxon>
        <taxon>Methanomassiliicoccales</taxon>
        <taxon>Methanomassiliicoccaceae</taxon>
        <taxon>Methanomassiliicoccus</taxon>
    </lineage>
</organism>
<dbReference type="InterPro" id="IPR007404">
    <property type="entry name" value="YdjM-like"/>
</dbReference>
<dbReference type="AlphaFoldDB" id="A0A8J8TDG5"/>
<protein>
    <recommendedName>
        <fullName evidence="4">Membrane-bound metal-dependent hydrolase</fullName>
    </recommendedName>
</protein>
<feature type="transmembrane region" description="Helical" evidence="1">
    <location>
        <begin position="173"/>
        <end position="191"/>
    </location>
</feature>
<reference evidence="2" key="1">
    <citation type="submission" date="2016-03" db="EMBL/GenBank/DDBJ databases">
        <authorList>
            <person name="Borrel G."/>
            <person name="Mccann A."/>
            <person name="O'Toole P.W."/>
        </authorList>
    </citation>
    <scope>NUCLEOTIDE SEQUENCE</scope>
    <source>
        <strain evidence="2">183</strain>
    </source>
</reference>
<feature type="transmembrane region" description="Helical" evidence="1">
    <location>
        <begin position="198"/>
        <end position="215"/>
    </location>
</feature>
<evidence type="ECO:0008006" key="4">
    <source>
        <dbReference type="Google" id="ProtNLM"/>
    </source>
</evidence>
<evidence type="ECO:0000256" key="1">
    <source>
        <dbReference type="SAM" id="Phobius"/>
    </source>
</evidence>
<sequence>MLGFCHLFAGIVIGLIIYKITDQRSAVIACGFGAILPDLIDKPLGHFILADSLNSGRIYAHTLLMLSIFVIIGLYYWKKKSSLSILAVSAGISSHIVLDEVWKSPTTLLWPFNGPFETSNFESYFTTFAVKEVLSVSEWVFAIMSILVLIVMYKDKIKLFARLSPHIEKSYPIPQIFLMILGFTYIMYGVNRHYHDDIVIGAVAILGGLGLLYGMKEKEIDDDLPSSHLNAAKR</sequence>
<comment type="caution">
    <text evidence="2">The sequence shown here is derived from an EMBL/GenBank/DDBJ whole genome shotgun (WGS) entry which is preliminary data.</text>
</comment>